<evidence type="ECO:0000256" key="1">
    <source>
        <dbReference type="ARBA" id="ARBA00022723"/>
    </source>
</evidence>
<protein>
    <recommendedName>
        <fullName evidence="7">Recombination protein RecR</fullName>
    </recommendedName>
</protein>
<evidence type="ECO:0000256" key="2">
    <source>
        <dbReference type="ARBA" id="ARBA00022763"/>
    </source>
</evidence>
<dbReference type="SUPFAM" id="SSF111304">
    <property type="entry name" value="Recombination protein RecR"/>
    <property type="match status" value="1"/>
</dbReference>
<dbReference type="PROSITE" id="PS50880">
    <property type="entry name" value="TOPRIM"/>
    <property type="match status" value="1"/>
</dbReference>
<dbReference type="InterPro" id="IPR006171">
    <property type="entry name" value="TOPRIM_dom"/>
</dbReference>
<feature type="domain" description="Toprim" evidence="8">
    <location>
        <begin position="82"/>
        <end position="185"/>
    </location>
</feature>
<gene>
    <name evidence="7" type="primary">recR</name>
    <name evidence="9" type="ORF">A3G52_00045</name>
</gene>
<dbReference type="EMBL" id="MHSK01000009">
    <property type="protein sequence ID" value="OHA42594.1"/>
    <property type="molecule type" value="Genomic_DNA"/>
</dbReference>
<dbReference type="GO" id="GO:0006281">
    <property type="term" value="P:DNA repair"/>
    <property type="evidence" value="ECO:0007669"/>
    <property type="project" value="UniProtKB-UniRule"/>
</dbReference>
<dbReference type="Gene3D" id="1.10.8.420">
    <property type="entry name" value="RecR Domain 1"/>
    <property type="match status" value="1"/>
</dbReference>
<organism evidence="9 10">
    <name type="scientific">Candidatus Taylorbacteria bacterium RIFCSPLOWO2_12_FULL_43_20</name>
    <dbReference type="NCBI Taxonomy" id="1802332"/>
    <lineage>
        <taxon>Bacteria</taxon>
        <taxon>Candidatus Tayloriibacteriota</taxon>
    </lineage>
</organism>
<reference evidence="9 10" key="1">
    <citation type="journal article" date="2016" name="Nat. Commun.">
        <title>Thousands of microbial genomes shed light on interconnected biogeochemical processes in an aquifer system.</title>
        <authorList>
            <person name="Anantharaman K."/>
            <person name="Brown C.T."/>
            <person name="Hug L.A."/>
            <person name="Sharon I."/>
            <person name="Castelle C.J."/>
            <person name="Probst A.J."/>
            <person name="Thomas B.C."/>
            <person name="Singh A."/>
            <person name="Wilkins M.J."/>
            <person name="Karaoz U."/>
            <person name="Brodie E.L."/>
            <person name="Williams K.H."/>
            <person name="Hubbard S.S."/>
            <person name="Banfield J.F."/>
        </authorList>
    </citation>
    <scope>NUCLEOTIDE SEQUENCE [LARGE SCALE GENOMIC DNA]</scope>
</reference>
<dbReference type="Pfam" id="PF21175">
    <property type="entry name" value="RecR_C"/>
    <property type="match status" value="1"/>
</dbReference>
<keyword evidence="1 7" id="KW-0479">Metal-binding</keyword>
<comment type="caution">
    <text evidence="7">Lacks conserved residue(s) required for the propagation of feature annotation.</text>
</comment>
<evidence type="ECO:0000256" key="7">
    <source>
        <dbReference type="HAMAP-Rule" id="MF_00017"/>
    </source>
</evidence>
<dbReference type="GO" id="GO:0006310">
    <property type="term" value="P:DNA recombination"/>
    <property type="evidence" value="ECO:0007669"/>
    <property type="project" value="UniProtKB-UniRule"/>
</dbReference>
<keyword evidence="3 7" id="KW-0863">Zinc-finger</keyword>
<name>A0A1G2P2M7_9BACT</name>
<dbReference type="Pfam" id="PF13662">
    <property type="entry name" value="Toprim_4"/>
    <property type="match status" value="1"/>
</dbReference>
<evidence type="ECO:0000256" key="5">
    <source>
        <dbReference type="ARBA" id="ARBA00023172"/>
    </source>
</evidence>
<dbReference type="Gene3D" id="3.40.1360.10">
    <property type="match status" value="1"/>
</dbReference>
<evidence type="ECO:0000313" key="10">
    <source>
        <dbReference type="Proteomes" id="UP000177269"/>
    </source>
</evidence>
<evidence type="ECO:0000256" key="4">
    <source>
        <dbReference type="ARBA" id="ARBA00022833"/>
    </source>
</evidence>
<keyword evidence="4 7" id="KW-0862">Zinc</keyword>
<dbReference type="InterPro" id="IPR000093">
    <property type="entry name" value="DNA_Rcmb_RecR"/>
</dbReference>
<comment type="function">
    <text evidence="7">May play a role in DNA repair. It seems to be involved in an RecBC-independent recombinational process of DNA repair. It may act with RecF and RecO.</text>
</comment>
<evidence type="ECO:0000259" key="8">
    <source>
        <dbReference type="PROSITE" id="PS50880"/>
    </source>
</evidence>
<dbReference type="HAMAP" id="MF_00017">
    <property type="entry name" value="RecR"/>
    <property type="match status" value="1"/>
</dbReference>
<evidence type="ECO:0000256" key="3">
    <source>
        <dbReference type="ARBA" id="ARBA00022771"/>
    </source>
</evidence>
<dbReference type="PANTHER" id="PTHR30446:SF0">
    <property type="entry name" value="RECOMBINATION PROTEIN RECR"/>
    <property type="match status" value="1"/>
</dbReference>
<dbReference type="PANTHER" id="PTHR30446">
    <property type="entry name" value="RECOMBINATION PROTEIN RECR"/>
    <property type="match status" value="1"/>
</dbReference>
<dbReference type="GO" id="GO:0003677">
    <property type="term" value="F:DNA binding"/>
    <property type="evidence" value="ECO:0007669"/>
    <property type="project" value="UniProtKB-UniRule"/>
</dbReference>
<comment type="similarity">
    <text evidence="7">Belongs to the RecR family.</text>
</comment>
<dbReference type="GO" id="GO:0008270">
    <property type="term" value="F:zinc ion binding"/>
    <property type="evidence" value="ECO:0007669"/>
    <property type="project" value="UniProtKB-KW"/>
</dbReference>
<keyword evidence="2 7" id="KW-0227">DNA damage</keyword>
<dbReference type="InterPro" id="IPR023627">
    <property type="entry name" value="Rcmb_RecR"/>
</dbReference>
<dbReference type="Proteomes" id="UP000177269">
    <property type="component" value="Unassembled WGS sequence"/>
</dbReference>
<keyword evidence="6 7" id="KW-0234">DNA repair</keyword>
<accession>A0A1G2P2M7</accession>
<evidence type="ECO:0000313" key="9">
    <source>
        <dbReference type="EMBL" id="OHA42594.1"/>
    </source>
</evidence>
<dbReference type="Pfam" id="PF21176">
    <property type="entry name" value="RecR_HhH"/>
    <property type="match status" value="1"/>
</dbReference>
<keyword evidence="5 7" id="KW-0233">DNA recombination</keyword>
<evidence type="ECO:0000256" key="6">
    <source>
        <dbReference type="ARBA" id="ARBA00023204"/>
    </source>
</evidence>
<proteinExistence type="inferred from homology"/>
<comment type="caution">
    <text evidence="9">The sequence shown here is derived from an EMBL/GenBank/DDBJ whole genome shotgun (WGS) entry which is preliminary data.</text>
</comment>
<sequence length="206" mass="23551">MDSINKLIELFRQFPGIGPRQAKRFVYFLLSQTNAYRDLLAENIKNLKETIDICKSCYRYFPKDKIKSDKCVICRDPRRDDSCLLIVSRDVDYENVEKSHAYDGKYFVLGGNIPILEKDPLSKIRAKELFNLVGHRAKESGLKEIILALNLTVEGENTEDFLKKYLGEISAEYGIKISELGRGLSTGLELEYSDSETIKNALKNRG</sequence>
<dbReference type="AlphaFoldDB" id="A0A1G2P2M7"/>